<comment type="caution">
    <text evidence="1">The sequence shown here is derived from an EMBL/GenBank/DDBJ whole genome shotgun (WGS) entry which is preliminary data.</text>
</comment>
<dbReference type="Proteomes" id="UP000824533">
    <property type="component" value="Linkage Group LG26"/>
</dbReference>
<organism evidence="1 2">
    <name type="scientific">Dendrolimus kikuchii</name>
    <dbReference type="NCBI Taxonomy" id="765133"/>
    <lineage>
        <taxon>Eukaryota</taxon>
        <taxon>Metazoa</taxon>
        <taxon>Ecdysozoa</taxon>
        <taxon>Arthropoda</taxon>
        <taxon>Hexapoda</taxon>
        <taxon>Insecta</taxon>
        <taxon>Pterygota</taxon>
        <taxon>Neoptera</taxon>
        <taxon>Endopterygota</taxon>
        <taxon>Lepidoptera</taxon>
        <taxon>Glossata</taxon>
        <taxon>Ditrysia</taxon>
        <taxon>Bombycoidea</taxon>
        <taxon>Lasiocampidae</taxon>
        <taxon>Dendrolimus</taxon>
    </lineage>
</organism>
<gene>
    <name evidence="1" type="ORF">K1T71_013594</name>
</gene>
<protein>
    <submittedName>
        <fullName evidence="1">Uncharacterized protein</fullName>
    </submittedName>
</protein>
<reference evidence="1 2" key="1">
    <citation type="journal article" date="2021" name="Front. Genet.">
        <title>Chromosome-Level Genome Assembly Reveals Significant Gene Expansion in the Toll and IMD Signaling Pathways of Dendrolimus kikuchii.</title>
        <authorList>
            <person name="Zhou J."/>
            <person name="Wu P."/>
            <person name="Xiong Z."/>
            <person name="Liu N."/>
            <person name="Zhao N."/>
            <person name="Ji M."/>
            <person name="Qiu Y."/>
            <person name="Yang B."/>
        </authorList>
    </citation>
    <scope>NUCLEOTIDE SEQUENCE [LARGE SCALE GENOMIC DNA]</scope>
    <source>
        <strain evidence="1">Ann1</strain>
    </source>
</reference>
<name>A0ACC1CGY6_9NEOP</name>
<evidence type="ECO:0000313" key="1">
    <source>
        <dbReference type="EMBL" id="KAJ0170822.1"/>
    </source>
</evidence>
<accession>A0ACC1CGY6</accession>
<keyword evidence="2" id="KW-1185">Reference proteome</keyword>
<evidence type="ECO:0000313" key="2">
    <source>
        <dbReference type="Proteomes" id="UP000824533"/>
    </source>
</evidence>
<proteinExistence type="predicted"/>
<sequence>MTEADIGFLYKLATSTRQLGKNDPRTLLRSYYMMRCKEFTRGYGLPGKQFSNKARCPRCCLEWPRNTEVKVKSIKLSKRQKKRIKSKKVNNFNRFHVESRKNLLHSNEMVQICSFCAHSTVTQLLKPAKERCARNKENNNVESNKSEIVKEKDSQENIKGKKAGNKKNKLENEKVINVYTNAFDIFSMKNEKNTLKHTIKEPPKIIKNNKKKKDKFAGLNQKAVLASAKIKEEKEKSNKLNLFLKPSS</sequence>
<dbReference type="EMBL" id="CM034412">
    <property type="protein sequence ID" value="KAJ0170822.1"/>
    <property type="molecule type" value="Genomic_DNA"/>
</dbReference>